<dbReference type="SUPFAM" id="SSF52467">
    <property type="entry name" value="DHS-like NAD/FAD-binding domain"/>
    <property type="match status" value="1"/>
</dbReference>
<feature type="region of interest" description="Disordered" evidence="11">
    <location>
        <begin position="445"/>
        <end position="579"/>
    </location>
</feature>
<comment type="cofactor">
    <cofactor evidence="1">
        <name>Zn(2+)</name>
        <dbReference type="ChEBI" id="CHEBI:29105"/>
    </cofactor>
</comment>
<evidence type="ECO:0000256" key="11">
    <source>
        <dbReference type="SAM" id="MobiDB-lite"/>
    </source>
</evidence>
<dbReference type="PANTHER" id="PTHR11085">
    <property type="entry name" value="NAD-DEPENDENT PROTEIN DEACYLASE SIRTUIN-5, MITOCHONDRIAL-RELATED"/>
    <property type="match status" value="1"/>
</dbReference>
<evidence type="ECO:0000313" key="13">
    <source>
        <dbReference type="EMBL" id="KAK3090116.1"/>
    </source>
</evidence>
<dbReference type="FunFam" id="3.30.1600.10:FF:000013">
    <property type="entry name" value="NAD-dependent protein deacetylase sirtuin-1"/>
    <property type="match status" value="1"/>
</dbReference>
<dbReference type="GO" id="GO:0033553">
    <property type="term" value="C:rDNA heterochromatin"/>
    <property type="evidence" value="ECO:0007669"/>
    <property type="project" value="TreeGrafter"/>
</dbReference>
<evidence type="ECO:0000256" key="1">
    <source>
        <dbReference type="ARBA" id="ARBA00001947"/>
    </source>
</evidence>
<feature type="compositionally biased region" description="Basic and acidic residues" evidence="11">
    <location>
        <begin position="56"/>
        <end position="72"/>
    </location>
</feature>
<evidence type="ECO:0000256" key="3">
    <source>
        <dbReference type="ARBA" id="ARBA00006924"/>
    </source>
</evidence>
<keyword evidence="14" id="KW-1185">Reference proteome</keyword>
<keyword evidence="9" id="KW-0539">Nucleus</keyword>
<protein>
    <recommendedName>
        <fullName evidence="4">protein acetyllysine N-acetyltransferase</fullName>
        <ecNumber evidence="4">2.3.1.286</ecNumber>
    </recommendedName>
</protein>
<evidence type="ECO:0000256" key="4">
    <source>
        <dbReference type="ARBA" id="ARBA00012928"/>
    </source>
</evidence>
<feature type="compositionally biased region" description="Polar residues" evidence="11">
    <location>
        <begin position="723"/>
        <end position="733"/>
    </location>
</feature>
<comment type="caution">
    <text evidence="13">The sequence shown here is derived from an EMBL/GenBank/DDBJ whole genome shotgun (WGS) entry which is preliminary data.</text>
</comment>
<evidence type="ECO:0000259" key="12">
    <source>
        <dbReference type="PROSITE" id="PS50305"/>
    </source>
</evidence>
<dbReference type="PANTHER" id="PTHR11085:SF9">
    <property type="entry name" value="NAD-DEPENDENT PROTEIN DEACETYLASE SIRTUIN-1"/>
    <property type="match status" value="1"/>
</dbReference>
<keyword evidence="6 10" id="KW-0479">Metal-binding</keyword>
<feature type="compositionally biased region" description="Polar residues" evidence="11">
    <location>
        <begin position="503"/>
        <end position="542"/>
    </location>
</feature>
<feature type="compositionally biased region" description="Low complexity" evidence="11">
    <location>
        <begin position="642"/>
        <end position="656"/>
    </location>
</feature>
<feature type="region of interest" description="Disordered" evidence="11">
    <location>
        <begin position="641"/>
        <end position="733"/>
    </location>
</feature>
<evidence type="ECO:0000256" key="8">
    <source>
        <dbReference type="ARBA" id="ARBA00023027"/>
    </source>
</evidence>
<feature type="compositionally biased region" description="Polar residues" evidence="11">
    <location>
        <begin position="484"/>
        <end position="495"/>
    </location>
</feature>
<feature type="compositionally biased region" description="Basic and acidic residues" evidence="11">
    <location>
        <begin position="679"/>
        <end position="697"/>
    </location>
</feature>
<feature type="domain" description="Deacetylase sirtuin-type" evidence="12">
    <location>
        <begin position="173"/>
        <end position="433"/>
    </location>
</feature>
<dbReference type="GO" id="GO:0005637">
    <property type="term" value="C:nuclear inner membrane"/>
    <property type="evidence" value="ECO:0007669"/>
    <property type="project" value="TreeGrafter"/>
</dbReference>
<accession>A0AA89BQC9</accession>
<dbReference type="GO" id="GO:0003714">
    <property type="term" value="F:transcription corepressor activity"/>
    <property type="evidence" value="ECO:0007669"/>
    <property type="project" value="TreeGrafter"/>
</dbReference>
<feature type="binding site" evidence="10">
    <location>
        <position position="311"/>
    </location>
    <ligand>
        <name>Zn(2+)</name>
        <dbReference type="ChEBI" id="CHEBI:29105"/>
    </ligand>
</feature>
<dbReference type="EMBL" id="VSWD01000010">
    <property type="protein sequence ID" value="KAK3090116.1"/>
    <property type="molecule type" value="Genomic_DNA"/>
</dbReference>
<evidence type="ECO:0000256" key="7">
    <source>
        <dbReference type="ARBA" id="ARBA00022833"/>
    </source>
</evidence>
<evidence type="ECO:0000256" key="10">
    <source>
        <dbReference type="PROSITE-ProRule" id="PRU00236"/>
    </source>
</evidence>
<dbReference type="PROSITE" id="PS50305">
    <property type="entry name" value="SIRTUIN"/>
    <property type="match status" value="1"/>
</dbReference>
<dbReference type="AlphaFoldDB" id="A0AA89BQC9"/>
<evidence type="ECO:0000256" key="6">
    <source>
        <dbReference type="ARBA" id="ARBA00022723"/>
    </source>
</evidence>
<proteinExistence type="inferred from homology"/>
<feature type="binding site" evidence="10">
    <location>
        <position position="335"/>
    </location>
    <ligand>
        <name>Zn(2+)</name>
        <dbReference type="ChEBI" id="CHEBI:29105"/>
    </ligand>
</feature>
<evidence type="ECO:0000256" key="9">
    <source>
        <dbReference type="ARBA" id="ARBA00023242"/>
    </source>
</evidence>
<dbReference type="GO" id="GO:0070403">
    <property type="term" value="F:NAD+ binding"/>
    <property type="evidence" value="ECO:0007669"/>
    <property type="project" value="InterPro"/>
</dbReference>
<comment type="subcellular location">
    <subcellularLocation>
        <location evidence="2">Nucleus</location>
    </subcellularLocation>
</comment>
<feature type="compositionally biased region" description="Basic and acidic residues" evidence="11">
    <location>
        <begin position="708"/>
        <end position="719"/>
    </location>
</feature>
<feature type="active site" description="Proton acceptor" evidence="10">
    <location>
        <position position="300"/>
    </location>
</feature>
<dbReference type="Gene3D" id="3.40.50.1220">
    <property type="entry name" value="TPP-binding domain"/>
    <property type="match status" value="1"/>
</dbReference>
<dbReference type="GO" id="GO:0002039">
    <property type="term" value="F:p53 binding"/>
    <property type="evidence" value="ECO:0007669"/>
    <property type="project" value="TreeGrafter"/>
</dbReference>
<dbReference type="InterPro" id="IPR026591">
    <property type="entry name" value="Sirtuin_cat_small_dom_sf"/>
</dbReference>
<dbReference type="InterPro" id="IPR050134">
    <property type="entry name" value="NAD-dep_sirtuin_deacylases"/>
</dbReference>
<dbReference type="Gene3D" id="3.30.1600.10">
    <property type="entry name" value="SIR2/SIRT2 'Small Domain"/>
    <property type="match status" value="1"/>
</dbReference>
<gene>
    <name evidence="13" type="ORF">FSP39_009311</name>
</gene>
<comment type="similarity">
    <text evidence="3">Belongs to the sirtuin family. Class I subfamily.</text>
</comment>
<evidence type="ECO:0000256" key="5">
    <source>
        <dbReference type="ARBA" id="ARBA00022679"/>
    </source>
</evidence>
<dbReference type="GO" id="GO:0046872">
    <property type="term" value="F:metal ion binding"/>
    <property type="evidence" value="ECO:0007669"/>
    <property type="project" value="UniProtKB-KW"/>
</dbReference>
<feature type="compositionally biased region" description="Polar residues" evidence="11">
    <location>
        <begin position="550"/>
        <end position="563"/>
    </location>
</feature>
<dbReference type="EC" id="2.3.1.286" evidence="4"/>
<evidence type="ECO:0000256" key="2">
    <source>
        <dbReference type="ARBA" id="ARBA00004123"/>
    </source>
</evidence>
<feature type="binding site" evidence="10">
    <location>
        <position position="332"/>
    </location>
    <ligand>
        <name>Zn(2+)</name>
        <dbReference type="ChEBI" id="CHEBI:29105"/>
    </ligand>
</feature>
<dbReference type="Proteomes" id="UP001186944">
    <property type="component" value="Unassembled WGS sequence"/>
</dbReference>
<feature type="region of interest" description="Disordered" evidence="11">
    <location>
        <begin position="1"/>
        <end position="98"/>
    </location>
</feature>
<keyword evidence="7 10" id="KW-0862">Zinc</keyword>
<feature type="compositionally biased region" description="Basic and acidic residues" evidence="11">
    <location>
        <begin position="657"/>
        <end position="666"/>
    </location>
</feature>
<keyword evidence="8" id="KW-0520">NAD</keyword>
<dbReference type="InterPro" id="IPR029035">
    <property type="entry name" value="DHS-like_NAD/FAD-binding_dom"/>
</dbReference>
<name>A0AA89BQC9_PINIB</name>
<dbReference type="InterPro" id="IPR026590">
    <property type="entry name" value="Ssirtuin_cat_dom"/>
</dbReference>
<dbReference type="GO" id="GO:0005654">
    <property type="term" value="C:nucleoplasm"/>
    <property type="evidence" value="ECO:0007669"/>
    <property type="project" value="TreeGrafter"/>
</dbReference>
<sequence>MAEDVKDCPDELPYKRPRIDGSDQNHDLSNTERIDRLKNIHDIGNTDLNDIVTKGENSKKEPSDECERKETDQNVQSTSLENLGRNGNGEDEEIDRNSDISELSDMSGLDEEAWAATAGSMGWIQQQMLQGENPRTLLSNLIPDESIIPDGLDDLTLWKIIVTLVSEPPRRDKLTQYNTLDDALQLIKDRKRIVVLTGAGVSVSCGIPDFRSRNGIYARLAVDFPNLPDPQAMFDIKFFKNDQRPFYKFAKEIYPGQFEPSRSHKFISLIEHHGKLLRNYTQNIDTLEQVAGIKNVIQCHGSFAKATCMACGHKVDADEIREDIFNQVIPRCKICPEGTELSVIKPDIVFFGESLPEEFHNQMSEDKEECDLLIVIGSSLKVRPVALIPNSIPASVPQILINREPLKHLTFDIELLGDCDVIVAELCQRLGEDWQNLSMDHSPMAEISKDDLPTPPLSPVREGGFSNINSSETDGAKEKDTEPSETLQPTTSPHIGSTEFEAASSSKGSNDTLNLPHSNINSNNACDNTDNQNSTDPVSLPTSHPGCVTSDVSETNTDVQDNTAPDPLAAGNNIDHSTTEEMVDEEMRVLRSMWEHKSQSIAKQLKGDQYLFLPPNRYVFPGAEVYSWTPERDTSNFAMRISSSSSSSLSSSTSNSSKEDDNHSDDQLGQSSDEDETDDHDKKREEGISEETMKDNDNVLDDPSNVGDKPDVSLDKNIVEKSAVTNENGSTCS</sequence>
<feature type="binding site" evidence="10">
    <location>
        <position position="308"/>
    </location>
    <ligand>
        <name>Zn(2+)</name>
        <dbReference type="ChEBI" id="CHEBI:29105"/>
    </ligand>
</feature>
<dbReference type="CDD" id="cd01408">
    <property type="entry name" value="SIRT1"/>
    <property type="match status" value="1"/>
</dbReference>
<keyword evidence="5" id="KW-0808">Transferase</keyword>
<dbReference type="GO" id="GO:0017136">
    <property type="term" value="F:histone deacetylase activity, NAD-dependent"/>
    <property type="evidence" value="ECO:0007669"/>
    <property type="project" value="TreeGrafter"/>
</dbReference>
<dbReference type="InterPro" id="IPR003000">
    <property type="entry name" value="Sirtuin"/>
</dbReference>
<feature type="compositionally biased region" description="Basic and acidic residues" evidence="11">
    <location>
        <begin position="1"/>
        <end position="41"/>
    </location>
</feature>
<dbReference type="Pfam" id="PF02146">
    <property type="entry name" value="SIR2"/>
    <property type="match status" value="1"/>
</dbReference>
<evidence type="ECO:0000313" key="14">
    <source>
        <dbReference type="Proteomes" id="UP001186944"/>
    </source>
</evidence>
<reference evidence="13" key="1">
    <citation type="submission" date="2019-08" db="EMBL/GenBank/DDBJ databases">
        <title>The improved chromosome-level genome for the pearl oyster Pinctada fucata martensii using PacBio sequencing and Hi-C.</title>
        <authorList>
            <person name="Zheng Z."/>
        </authorList>
    </citation>
    <scope>NUCLEOTIDE SEQUENCE</scope>
    <source>
        <strain evidence="13">ZZ-2019</strain>
        <tissue evidence="13">Adductor muscle</tissue>
    </source>
</reference>
<organism evidence="13 14">
    <name type="scientific">Pinctada imbricata</name>
    <name type="common">Atlantic pearl-oyster</name>
    <name type="synonym">Pinctada martensii</name>
    <dbReference type="NCBI Taxonomy" id="66713"/>
    <lineage>
        <taxon>Eukaryota</taxon>
        <taxon>Metazoa</taxon>
        <taxon>Spiralia</taxon>
        <taxon>Lophotrochozoa</taxon>
        <taxon>Mollusca</taxon>
        <taxon>Bivalvia</taxon>
        <taxon>Autobranchia</taxon>
        <taxon>Pteriomorphia</taxon>
        <taxon>Pterioida</taxon>
        <taxon>Pterioidea</taxon>
        <taxon>Pteriidae</taxon>
        <taxon>Pinctada</taxon>
    </lineage>
</organism>